<evidence type="ECO:0000256" key="14">
    <source>
        <dbReference type="PROSITE-ProRule" id="PRU01360"/>
    </source>
</evidence>
<keyword evidence="13 14" id="KW-0998">Cell outer membrane</keyword>
<dbReference type="InterPro" id="IPR012910">
    <property type="entry name" value="Plug_dom"/>
</dbReference>
<evidence type="ECO:0000259" key="18">
    <source>
        <dbReference type="Pfam" id="PF00593"/>
    </source>
</evidence>
<evidence type="ECO:0000256" key="15">
    <source>
        <dbReference type="RuleBase" id="RU003357"/>
    </source>
</evidence>
<dbReference type="Gene3D" id="2.40.170.20">
    <property type="entry name" value="TonB-dependent receptor, beta-barrel domain"/>
    <property type="match status" value="1"/>
</dbReference>
<sequence length="743" mass="80188">MRRLPPFSLLTLSLCSALPLLGHAAETSAPTTTQLEEVQVIGTAEQENKQMPGVSVITAADIQKRPPANDLSEIIRTMPGVNLTGNSSSGQRGNNRQIDIRGMGPENTLILIDGKPVSSRNSVRYGWRGERDSRGDTNWVPAEEVERIEVIRGPAAARYGNGAAGGVINIITKAASKTTQGQVTLYHSFAQHSEEGDSERADFGLSGPISELLSYRIYGNIAKTDADAADINAGHESARTGNQVGTLPAGREGVRNRDVNAQLNLKITPEQSLQLEAGFSRQGNIYSGDTQNTNTNANVTKLLGDETNILYRDTYALTHRGKYGFGTELSYIQYEKTRNTRVAEGLAGGTEGIFSGTGYNTAVLRNTTVHSEINVPFTAWVEQVATVGAEWVEQKLDDPSSNTQTTTAGGSVAGLTSSGRSSSSSARIASVFIEDNAELRPGTMLTPSLRFDHHDIVGNNWSPSLNLSQVLSDDFTLKAGIAKAYKAPNLYQLNPNYLLYSNGQGCYGQTSACYLQGNADLKAENSVNKELGIEYRKSGVVAGITYFRNDYKNKIESGLVPVGTAVGGTGSTANASIFKWENVPKALVEGLEGTYTQPFGDQIKWSNNFTYMIVSENKQTGDVLSVTPKYTLNSMLDWQVRENLSSQASLTWYGKQMPKKYDYHGNPVTGTATTELSPYALVGLSATYKFNKHFSLTGGIDNVFDKRLWRAGNAQGVTNIAGAGAATYNQPGRTFYTSLTAAL</sequence>
<evidence type="ECO:0000256" key="17">
    <source>
        <dbReference type="SAM" id="SignalP"/>
    </source>
</evidence>
<evidence type="ECO:0000256" key="3">
    <source>
        <dbReference type="ARBA" id="ARBA00022448"/>
    </source>
</evidence>
<dbReference type="GO" id="GO:0038023">
    <property type="term" value="F:signaling receptor activity"/>
    <property type="evidence" value="ECO:0007669"/>
    <property type="project" value="InterPro"/>
</dbReference>
<keyword evidence="8" id="KW-0408">Iron</keyword>
<dbReference type="PROSITE" id="PS52016">
    <property type="entry name" value="TONB_DEPENDENT_REC_3"/>
    <property type="match status" value="1"/>
</dbReference>
<organism evidence="20 21">
    <name type="scientific">Amantichitinum ursilacus</name>
    <dbReference type="NCBI Taxonomy" id="857265"/>
    <lineage>
        <taxon>Bacteria</taxon>
        <taxon>Pseudomonadati</taxon>
        <taxon>Pseudomonadota</taxon>
        <taxon>Betaproteobacteria</taxon>
        <taxon>Neisseriales</taxon>
        <taxon>Chitinibacteraceae</taxon>
        <taxon>Amantichitinum</taxon>
    </lineage>
</organism>
<feature type="signal peptide" evidence="17">
    <location>
        <begin position="1"/>
        <end position="24"/>
    </location>
</feature>
<gene>
    <name evidence="20" type="primary">pfeA_2</name>
    <name evidence="20" type="ORF">WG78_07960</name>
</gene>
<dbReference type="Pfam" id="PF07715">
    <property type="entry name" value="Plug"/>
    <property type="match status" value="1"/>
</dbReference>
<dbReference type="GO" id="GO:0044718">
    <property type="term" value="P:siderophore transmembrane transport"/>
    <property type="evidence" value="ECO:0007669"/>
    <property type="project" value="TreeGrafter"/>
</dbReference>
<comment type="similarity">
    <text evidence="2 14 15">Belongs to the TonB-dependent receptor family.</text>
</comment>
<feature type="compositionally biased region" description="Polar residues" evidence="16">
    <location>
        <begin position="83"/>
        <end position="97"/>
    </location>
</feature>
<evidence type="ECO:0000256" key="2">
    <source>
        <dbReference type="ARBA" id="ARBA00009810"/>
    </source>
</evidence>
<dbReference type="InterPro" id="IPR037066">
    <property type="entry name" value="Plug_dom_sf"/>
</dbReference>
<comment type="subcellular location">
    <subcellularLocation>
        <location evidence="1 14">Cell outer membrane</location>
        <topology evidence="1 14">Multi-pass membrane protein</topology>
    </subcellularLocation>
</comment>
<evidence type="ECO:0000256" key="16">
    <source>
        <dbReference type="SAM" id="MobiDB-lite"/>
    </source>
</evidence>
<dbReference type="FunFam" id="2.40.170.20:FF:000002">
    <property type="entry name" value="Colicin I TonB-dependent receptor"/>
    <property type="match status" value="1"/>
</dbReference>
<keyword evidence="21" id="KW-1185">Reference proteome</keyword>
<evidence type="ECO:0000256" key="10">
    <source>
        <dbReference type="ARBA" id="ARBA00023077"/>
    </source>
</evidence>
<dbReference type="InterPro" id="IPR000531">
    <property type="entry name" value="Beta-barrel_TonB"/>
</dbReference>
<evidence type="ECO:0000256" key="13">
    <source>
        <dbReference type="ARBA" id="ARBA00023237"/>
    </source>
</evidence>
<evidence type="ECO:0000256" key="11">
    <source>
        <dbReference type="ARBA" id="ARBA00023136"/>
    </source>
</evidence>
<dbReference type="Gene3D" id="2.170.130.10">
    <property type="entry name" value="TonB-dependent receptor, plug domain"/>
    <property type="match status" value="1"/>
</dbReference>
<dbReference type="NCBIfam" id="NF010048">
    <property type="entry name" value="PRK13524.1"/>
    <property type="match status" value="1"/>
</dbReference>
<evidence type="ECO:0000259" key="19">
    <source>
        <dbReference type="Pfam" id="PF07715"/>
    </source>
</evidence>
<dbReference type="RefSeq" id="WP_053937256.1">
    <property type="nucleotide sequence ID" value="NZ_LAQT01000005.1"/>
</dbReference>
<keyword evidence="9" id="KW-0406">Ion transport</keyword>
<keyword evidence="7 17" id="KW-0732">Signal</keyword>
<dbReference type="OrthoDB" id="183532at2"/>
<accession>A0A0N0GPF8</accession>
<dbReference type="PANTHER" id="PTHR30069:SF51">
    <property type="entry name" value="FERRIENTEROBACTIN RECEPTOR"/>
    <property type="match status" value="1"/>
</dbReference>
<name>A0A0N0GPF8_9NEIS</name>
<keyword evidence="5" id="KW-0410">Iron transport</keyword>
<evidence type="ECO:0000256" key="4">
    <source>
        <dbReference type="ARBA" id="ARBA00022452"/>
    </source>
</evidence>
<dbReference type="NCBIfam" id="TIGR01783">
    <property type="entry name" value="TonB-siderophor"/>
    <property type="match status" value="1"/>
</dbReference>
<keyword evidence="11 14" id="KW-0472">Membrane</keyword>
<feature type="region of interest" description="Disordered" evidence="16">
    <location>
        <begin position="395"/>
        <end position="422"/>
    </location>
</feature>
<feature type="chain" id="PRO_5005849727" evidence="17">
    <location>
        <begin position="25"/>
        <end position="743"/>
    </location>
</feature>
<feature type="domain" description="TonB-dependent receptor plug" evidence="19">
    <location>
        <begin position="53"/>
        <end position="167"/>
    </location>
</feature>
<evidence type="ECO:0000256" key="5">
    <source>
        <dbReference type="ARBA" id="ARBA00022496"/>
    </source>
</evidence>
<dbReference type="InterPro" id="IPR036942">
    <property type="entry name" value="Beta-barrel_TonB_sf"/>
</dbReference>
<dbReference type="PATRIC" id="fig|857265.3.peg.1631"/>
<keyword evidence="10 15" id="KW-0798">TonB box</keyword>
<feature type="compositionally biased region" description="Polar residues" evidence="16">
    <location>
        <begin position="399"/>
        <end position="409"/>
    </location>
</feature>
<dbReference type="GO" id="GO:0042931">
    <property type="term" value="F:enterobactin transmembrane transporter activity"/>
    <property type="evidence" value="ECO:0007669"/>
    <property type="project" value="TreeGrafter"/>
</dbReference>
<dbReference type="NCBIfam" id="NF010051">
    <property type="entry name" value="PRK13528.1"/>
    <property type="match status" value="1"/>
</dbReference>
<evidence type="ECO:0000313" key="20">
    <source>
        <dbReference type="EMBL" id="KPC53762.1"/>
    </source>
</evidence>
<dbReference type="AlphaFoldDB" id="A0A0N0GPF8"/>
<keyword evidence="6 14" id="KW-0812">Transmembrane</keyword>
<dbReference type="GO" id="GO:0042912">
    <property type="term" value="F:colicin transmembrane transporter activity"/>
    <property type="evidence" value="ECO:0007669"/>
    <property type="project" value="TreeGrafter"/>
</dbReference>
<proteinExistence type="inferred from homology"/>
<dbReference type="PANTHER" id="PTHR30069">
    <property type="entry name" value="TONB-DEPENDENT OUTER MEMBRANE RECEPTOR"/>
    <property type="match status" value="1"/>
</dbReference>
<dbReference type="CDD" id="cd01347">
    <property type="entry name" value="ligand_gated_channel"/>
    <property type="match status" value="1"/>
</dbReference>
<evidence type="ECO:0000256" key="7">
    <source>
        <dbReference type="ARBA" id="ARBA00022729"/>
    </source>
</evidence>
<keyword evidence="3 14" id="KW-0813">Transport</keyword>
<evidence type="ECO:0000256" key="1">
    <source>
        <dbReference type="ARBA" id="ARBA00004571"/>
    </source>
</evidence>
<evidence type="ECO:0000256" key="12">
    <source>
        <dbReference type="ARBA" id="ARBA00023170"/>
    </source>
</evidence>
<evidence type="ECO:0000313" key="21">
    <source>
        <dbReference type="Proteomes" id="UP000037939"/>
    </source>
</evidence>
<dbReference type="Pfam" id="PF00593">
    <property type="entry name" value="TonB_dep_Rec_b-barrel"/>
    <property type="match status" value="1"/>
</dbReference>
<dbReference type="InterPro" id="IPR010105">
    <property type="entry name" value="TonB_sidphr_rcpt"/>
</dbReference>
<dbReference type="Proteomes" id="UP000037939">
    <property type="component" value="Unassembled WGS sequence"/>
</dbReference>
<protein>
    <submittedName>
        <fullName evidence="20">Ferric enterobactin receptor</fullName>
    </submittedName>
</protein>
<evidence type="ECO:0000256" key="6">
    <source>
        <dbReference type="ARBA" id="ARBA00022692"/>
    </source>
</evidence>
<dbReference type="STRING" id="857265.WG78_07960"/>
<dbReference type="EMBL" id="LAQT01000005">
    <property type="protein sequence ID" value="KPC53762.1"/>
    <property type="molecule type" value="Genomic_DNA"/>
</dbReference>
<dbReference type="InterPro" id="IPR039426">
    <property type="entry name" value="TonB-dep_rcpt-like"/>
</dbReference>
<feature type="domain" description="TonB-dependent receptor-like beta-barrel" evidence="18">
    <location>
        <begin position="283"/>
        <end position="703"/>
    </location>
</feature>
<keyword evidence="4 14" id="KW-1134">Transmembrane beta strand</keyword>
<evidence type="ECO:0000256" key="8">
    <source>
        <dbReference type="ARBA" id="ARBA00023004"/>
    </source>
</evidence>
<dbReference type="InterPro" id="IPR058134">
    <property type="entry name" value="PirA/FepA/PfeA"/>
</dbReference>
<dbReference type="SUPFAM" id="SSF56935">
    <property type="entry name" value="Porins"/>
    <property type="match status" value="1"/>
</dbReference>
<comment type="caution">
    <text evidence="20">The sequence shown here is derived from an EMBL/GenBank/DDBJ whole genome shotgun (WGS) entry which is preliminary data.</text>
</comment>
<keyword evidence="12 20" id="KW-0675">Receptor</keyword>
<dbReference type="GO" id="GO:0015344">
    <property type="term" value="F:siderophore uptake transmembrane transporter activity"/>
    <property type="evidence" value="ECO:0007669"/>
    <property type="project" value="TreeGrafter"/>
</dbReference>
<reference evidence="20 21" key="1">
    <citation type="submission" date="2015-07" db="EMBL/GenBank/DDBJ databases">
        <title>Draft genome sequence of the Amantichitinum ursilacus IGB-41, a new chitin-degrading bacterium.</title>
        <authorList>
            <person name="Kirstahler P."/>
            <person name="Guenther M."/>
            <person name="Grumaz C."/>
            <person name="Rupp S."/>
            <person name="Zibek S."/>
            <person name="Sohn K."/>
        </authorList>
    </citation>
    <scope>NUCLEOTIDE SEQUENCE [LARGE SCALE GENOMIC DNA]</scope>
    <source>
        <strain evidence="20 21">IGB-41</strain>
    </source>
</reference>
<feature type="region of interest" description="Disordered" evidence="16">
    <location>
        <begin position="80"/>
        <end position="101"/>
    </location>
</feature>
<dbReference type="GO" id="GO:0009279">
    <property type="term" value="C:cell outer membrane"/>
    <property type="evidence" value="ECO:0007669"/>
    <property type="project" value="UniProtKB-SubCell"/>
</dbReference>
<evidence type="ECO:0000256" key="9">
    <source>
        <dbReference type="ARBA" id="ARBA00023065"/>
    </source>
</evidence>